<name>A0A6F8VBL0_9PROT</name>
<gene>
    <name evidence="2" type="ORF">SKTS_14170</name>
</gene>
<protein>
    <recommendedName>
        <fullName evidence="1">Mut7-C RNAse domain-containing protein</fullName>
    </recommendedName>
</protein>
<dbReference type="EMBL" id="AP022853">
    <property type="protein sequence ID" value="BCB26531.1"/>
    <property type="molecule type" value="Genomic_DNA"/>
</dbReference>
<accession>A0A6F8VBL0</accession>
<evidence type="ECO:0000259" key="1">
    <source>
        <dbReference type="Pfam" id="PF01927"/>
    </source>
</evidence>
<organism evidence="2 3">
    <name type="scientific">Sulfurimicrobium lacus</name>
    <dbReference type="NCBI Taxonomy" id="2715678"/>
    <lineage>
        <taxon>Bacteria</taxon>
        <taxon>Pseudomonadati</taxon>
        <taxon>Pseudomonadota</taxon>
        <taxon>Betaproteobacteria</taxon>
        <taxon>Nitrosomonadales</taxon>
        <taxon>Sulfuricellaceae</taxon>
        <taxon>Sulfurimicrobium</taxon>
    </lineage>
</organism>
<dbReference type="Pfam" id="PF01927">
    <property type="entry name" value="Mut7-C"/>
    <property type="match status" value="1"/>
</dbReference>
<dbReference type="PANTHER" id="PTHR39081">
    <property type="entry name" value="MUT7-C DOMAIN-CONTAINING PROTEIN"/>
    <property type="match status" value="1"/>
</dbReference>
<dbReference type="PANTHER" id="PTHR39081:SF1">
    <property type="entry name" value="MUT7-C RNASE DOMAIN-CONTAINING PROTEIN"/>
    <property type="match status" value="1"/>
</dbReference>
<dbReference type="Proteomes" id="UP000502260">
    <property type="component" value="Chromosome"/>
</dbReference>
<evidence type="ECO:0000313" key="3">
    <source>
        <dbReference type="Proteomes" id="UP000502260"/>
    </source>
</evidence>
<dbReference type="InterPro" id="IPR002782">
    <property type="entry name" value="Mut7-C_RNAse_dom"/>
</dbReference>
<sequence>MRISSENISLSEPLPRFMCDVMLARLARYLRAAGYDTALAADTAPDRDIIRQAVEEGRWLLTMDRKIQDHKAARGRLVVLAHAELDAQARELQECFTMDWAGHAFFRCILDNAFLEVLNEVDIGRVPDDVRLSGQPLMRCPRCGRVYWRGSHYRRMMGRLLRWQSGDFG</sequence>
<dbReference type="AlphaFoldDB" id="A0A6F8VBL0"/>
<feature type="domain" description="Mut7-C RNAse" evidence="1">
    <location>
        <begin position="15"/>
        <end position="158"/>
    </location>
</feature>
<dbReference type="RefSeq" id="WP_173062422.1">
    <property type="nucleotide sequence ID" value="NZ_AP022853.1"/>
</dbReference>
<evidence type="ECO:0000313" key="2">
    <source>
        <dbReference type="EMBL" id="BCB26531.1"/>
    </source>
</evidence>
<dbReference type="KEGG" id="slac:SKTS_14170"/>
<proteinExistence type="predicted"/>
<reference evidence="3" key="1">
    <citation type="submission" date="2020-03" db="EMBL/GenBank/DDBJ databases">
        <title>Complete genome sequence of sulfur-oxidizing bacterium skT11.</title>
        <authorList>
            <person name="Kanda M."/>
            <person name="Kojima H."/>
            <person name="Fukui M."/>
        </authorList>
    </citation>
    <scope>NUCLEOTIDE SEQUENCE [LARGE SCALE GENOMIC DNA]</scope>
    <source>
        <strain evidence="3">skT11</strain>
    </source>
</reference>
<keyword evidence="3" id="KW-1185">Reference proteome</keyword>